<dbReference type="PANTHER" id="PTHR45527">
    <property type="entry name" value="NONRIBOSOMAL PEPTIDE SYNTHETASE"/>
    <property type="match status" value="1"/>
</dbReference>
<dbReference type="CDD" id="cd05918">
    <property type="entry name" value="A_NRPS_SidN3_like"/>
    <property type="match status" value="1"/>
</dbReference>
<dbReference type="PANTHER" id="PTHR45527:SF1">
    <property type="entry name" value="FATTY ACID SYNTHASE"/>
    <property type="match status" value="1"/>
</dbReference>
<dbReference type="InterPro" id="IPR009081">
    <property type="entry name" value="PP-bd_ACP"/>
</dbReference>
<dbReference type="InterPro" id="IPR010071">
    <property type="entry name" value="AA_adenyl_dom"/>
</dbReference>
<dbReference type="GO" id="GO:0044550">
    <property type="term" value="P:secondary metabolite biosynthetic process"/>
    <property type="evidence" value="ECO:0007669"/>
    <property type="project" value="TreeGrafter"/>
</dbReference>
<dbReference type="GeneID" id="54412482"/>
<dbReference type="Gene3D" id="3.40.50.980">
    <property type="match status" value="2"/>
</dbReference>
<proteinExistence type="predicted"/>
<dbReference type="Gene3D" id="1.10.1200.10">
    <property type="entry name" value="ACP-like"/>
    <property type="match status" value="1"/>
</dbReference>
<keyword evidence="6" id="KW-1185">Reference proteome</keyword>
<evidence type="ECO:0000313" key="5">
    <source>
        <dbReference type="EMBL" id="KAF2126672.1"/>
    </source>
</evidence>
<dbReference type="Gene3D" id="3.30.300.30">
    <property type="match status" value="1"/>
</dbReference>
<keyword evidence="2" id="KW-0597">Phosphoprotein</keyword>
<dbReference type="Pfam" id="PF00501">
    <property type="entry name" value="AMP-binding"/>
    <property type="match status" value="1"/>
</dbReference>
<evidence type="ECO:0000259" key="4">
    <source>
        <dbReference type="PROSITE" id="PS50075"/>
    </source>
</evidence>
<dbReference type="InterPro" id="IPR036736">
    <property type="entry name" value="ACP-like_sf"/>
</dbReference>
<protein>
    <submittedName>
        <fullName evidence="5">Acetyl-CoA synthetase-like protein</fullName>
    </submittedName>
</protein>
<dbReference type="Gene3D" id="2.30.38.10">
    <property type="entry name" value="Luciferase, Domain 3"/>
    <property type="match status" value="1"/>
</dbReference>
<reference evidence="5" key="1">
    <citation type="journal article" date="2020" name="Stud. Mycol.">
        <title>101 Dothideomycetes genomes: a test case for predicting lifestyles and emergence of pathogens.</title>
        <authorList>
            <person name="Haridas S."/>
            <person name="Albert R."/>
            <person name="Binder M."/>
            <person name="Bloem J."/>
            <person name="Labutti K."/>
            <person name="Salamov A."/>
            <person name="Andreopoulos B."/>
            <person name="Baker S."/>
            <person name="Barry K."/>
            <person name="Bills G."/>
            <person name="Bluhm B."/>
            <person name="Cannon C."/>
            <person name="Castanera R."/>
            <person name="Culley D."/>
            <person name="Daum C."/>
            <person name="Ezra D."/>
            <person name="Gonzalez J."/>
            <person name="Henrissat B."/>
            <person name="Kuo A."/>
            <person name="Liang C."/>
            <person name="Lipzen A."/>
            <person name="Lutzoni F."/>
            <person name="Magnuson J."/>
            <person name="Mondo S."/>
            <person name="Nolan M."/>
            <person name="Ohm R."/>
            <person name="Pangilinan J."/>
            <person name="Park H.-J."/>
            <person name="Ramirez L."/>
            <person name="Alfaro M."/>
            <person name="Sun H."/>
            <person name="Tritt A."/>
            <person name="Yoshinaga Y."/>
            <person name="Zwiers L.-H."/>
            <person name="Turgeon B."/>
            <person name="Goodwin S."/>
            <person name="Spatafora J."/>
            <person name="Crous P."/>
            <person name="Grigoriev I."/>
        </authorList>
    </citation>
    <scope>NUCLEOTIDE SEQUENCE</scope>
    <source>
        <strain evidence="5">CBS 119687</strain>
    </source>
</reference>
<dbReference type="GO" id="GO:0005737">
    <property type="term" value="C:cytoplasm"/>
    <property type="evidence" value="ECO:0007669"/>
    <property type="project" value="TreeGrafter"/>
</dbReference>
<name>A0A6A6A3T1_9PLEO</name>
<dbReference type="PROSITE" id="PS50075">
    <property type="entry name" value="CARRIER"/>
    <property type="match status" value="1"/>
</dbReference>
<gene>
    <name evidence="5" type="ORF">P153DRAFT_407886</name>
</gene>
<dbReference type="EMBL" id="ML977513">
    <property type="protein sequence ID" value="KAF2126672.1"/>
    <property type="molecule type" value="Genomic_DNA"/>
</dbReference>
<dbReference type="AlphaFoldDB" id="A0A6A6A3T1"/>
<dbReference type="InterPro" id="IPR006162">
    <property type="entry name" value="Ppantetheine_attach_site"/>
</dbReference>
<evidence type="ECO:0000256" key="1">
    <source>
        <dbReference type="ARBA" id="ARBA00022450"/>
    </source>
</evidence>
<dbReference type="InterPro" id="IPR000873">
    <property type="entry name" value="AMP-dep_synth/lig_dom"/>
</dbReference>
<keyword evidence="1" id="KW-0596">Phosphopantetheine</keyword>
<dbReference type="GO" id="GO:0031177">
    <property type="term" value="F:phosphopantetheine binding"/>
    <property type="evidence" value="ECO:0007669"/>
    <property type="project" value="TreeGrafter"/>
</dbReference>
<dbReference type="SUPFAM" id="SSF56801">
    <property type="entry name" value="Acetyl-CoA synthetase-like"/>
    <property type="match status" value="1"/>
</dbReference>
<organism evidence="5 6">
    <name type="scientific">Dothidotthia symphoricarpi CBS 119687</name>
    <dbReference type="NCBI Taxonomy" id="1392245"/>
    <lineage>
        <taxon>Eukaryota</taxon>
        <taxon>Fungi</taxon>
        <taxon>Dikarya</taxon>
        <taxon>Ascomycota</taxon>
        <taxon>Pezizomycotina</taxon>
        <taxon>Dothideomycetes</taxon>
        <taxon>Pleosporomycetidae</taxon>
        <taxon>Pleosporales</taxon>
        <taxon>Dothidotthiaceae</taxon>
        <taxon>Dothidotthia</taxon>
    </lineage>
</organism>
<dbReference type="PROSITE" id="PS00012">
    <property type="entry name" value="PHOSPHOPANTETHEINE"/>
    <property type="match status" value="1"/>
</dbReference>
<dbReference type="Pfam" id="PF00550">
    <property type="entry name" value="PP-binding"/>
    <property type="match status" value="1"/>
</dbReference>
<dbReference type="GO" id="GO:0016874">
    <property type="term" value="F:ligase activity"/>
    <property type="evidence" value="ECO:0007669"/>
    <property type="project" value="UniProtKB-KW"/>
</dbReference>
<feature type="domain" description="Carrier" evidence="4">
    <location>
        <begin position="585"/>
        <end position="651"/>
    </location>
</feature>
<evidence type="ECO:0000256" key="3">
    <source>
        <dbReference type="ARBA" id="ARBA00022598"/>
    </source>
</evidence>
<evidence type="ECO:0000313" key="6">
    <source>
        <dbReference type="Proteomes" id="UP000799771"/>
    </source>
</evidence>
<sequence length="651" mass="70839">MGVLEQLTGKATQAPPITLNELSSVCPQDLDTIWQRNQHLPALVNERVHDIISSVASQRPEALAIHSWDGQLTYGELDRLSTLLAHELMSSSVRPGSFVPLLFEKSLWASVSMIGVIKAGAAFVPLDAEHPEGRLRAVMQSLKSEIILCSAQTRDLAARLAPDARIVGTSLTDECSRIGHNAIVADMINSQPSDLAYAVFTSGSTGIPKGVRITHANLASVLRYQPETLGFQSTTRSLDSSSYSFDAGIFNLFYTLVQGGCLCVPSDNSRKGDLGAFMREYKVNLAQLTPSVVRSMDPASLPDLKHLILTGEPLTQGDITTWAPHLCLVNVYGPTECTIMCSAASDVASSSKAYNIGRGLGANLWLTKLNRPMDLCPVGGIGEILIEGPLVGAGYVGKENEDHPSLVVNPPWLVSGTTDQPGRHGRLFRTGDMGKYADDGTIVYIGRIGSEVKLRSQRVNLAEVEDNLRRTMPQDMELAAEVVSMRWGPKNLTRQILLSFVSHAHDHDTSVLEERLQELGPKVDIRLGKALAAYLKPEAFVSLPRMPKTSSQKTDRLRLKEIGARLQPSQLIWIGGNQEKVSRTPPATQMERDLASFWAEILGLGLESIGQEDSFFRLGGDSIGVMRLTTIAHKNGFSVTAKDVFKSPQLS</sequence>
<dbReference type="NCBIfam" id="TIGR01733">
    <property type="entry name" value="AA-adenyl-dom"/>
    <property type="match status" value="1"/>
</dbReference>
<dbReference type="OrthoDB" id="416786at2759"/>
<dbReference type="RefSeq" id="XP_033521064.1">
    <property type="nucleotide sequence ID" value="XM_033672050.1"/>
</dbReference>
<dbReference type="GO" id="GO:0043041">
    <property type="term" value="P:amino acid activation for nonribosomal peptide biosynthetic process"/>
    <property type="evidence" value="ECO:0007669"/>
    <property type="project" value="TreeGrafter"/>
</dbReference>
<keyword evidence="3" id="KW-0436">Ligase</keyword>
<accession>A0A6A6A3T1</accession>
<dbReference type="InterPro" id="IPR045851">
    <property type="entry name" value="AMP-bd_C_sf"/>
</dbReference>
<dbReference type="Proteomes" id="UP000799771">
    <property type="component" value="Unassembled WGS sequence"/>
</dbReference>
<dbReference type="SUPFAM" id="SSF47336">
    <property type="entry name" value="ACP-like"/>
    <property type="match status" value="1"/>
</dbReference>
<evidence type="ECO:0000256" key="2">
    <source>
        <dbReference type="ARBA" id="ARBA00022553"/>
    </source>
</evidence>